<evidence type="ECO:0000256" key="6">
    <source>
        <dbReference type="ARBA" id="ARBA00022723"/>
    </source>
</evidence>
<dbReference type="Proteomes" id="UP000600139">
    <property type="component" value="Unassembled WGS sequence"/>
</dbReference>
<accession>A0A934R4U8</accession>
<evidence type="ECO:0000256" key="5">
    <source>
        <dbReference type="ARBA" id="ARBA00022670"/>
    </source>
</evidence>
<dbReference type="InterPro" id="IPR001131">
    <property type="entry name" value="Peptidase_M24B_aminopep-P_CS"/>
</dbReference>
<dbReference type="SUPFAM" id="SSF55920">
    <property type="entry name" value="Creatinase/aminopeptidase"/>
    <property type="match status" value="1"/>
</dbReference>
<comment type="cofactor">
    <cofactor evidence="2">
        <name>Mn(2+)</name>
        <dbReference type="ChEBI" id="CHEBI:29035"/>
    </cofactor>
</comment>
<keyword evidence="9" id="KW-0464">Manganese</keyword>
<dbReference type="EC" id="3.4.11.9" evidence="4"/>
<feature type="domain" description="Aminopeptidase P N-terminal" evidence="11">
    <location>
        <begin position="6"/>
        <end position="142"/>
    </location>
</feature>
<dbReference type="EMBL" id="JAENIK010000013">
    <property type="protein sequence ID" value="MBK1818448.1"/>
    <property type="molecule type" value="Genomic_DNA"/>
</dbReference>
<dbReference type="GO" id="GO:0030145">
    <property type="term" value="F:manganese ion binding"/>
    <property type="evidence" value="ECO:0007669"/>
    <property type="project" value="InterPro"/>
</dbReference>
<evidence type="ECO:0000256" key="9">
    <source>
        <dbReference type="ARBA" id="ARBA00023211"/>
    </source>
</evidence>
<evidence type="ECO:0000256" key="4">
    <source>
        <dbReference type="ARBA" id="ARBA00012574"/>
    </source>
</evidence>
<comment type="catalytic activity">
    <reaction evidence="1">
        <text>Release of any N-terminal amino acid, including proline, that is linked to proline, even from a dipeptide or tripeptide.</text>
        <dbReference type="EC" id="3.4.11.9"/>
    </reaction>
</comment>
<dbReference type="InterPro" id="IPR029149">
    <property type="entry name" value="Creatin/AminoP/Spt16_N"/>
</dbReference>
<evidence type="ECO:0000259" key="11">
    <source>
        <dbReference type="SMART" id="SM01011"/>
    </source>
</evidence>
<dbReference type="PROSITE" id="PS00491">
    <property type="entry name" value="PROLINE_PEPTIDASE"/>
    <property type="match status" value="1"/>
</dbReference>
<dbReference type="Gene3D" id="3.40.350.10">
    <property type="entry name" value="Creatinase/prolidase N-terminal domain"/>
    <property type="match status" value="1"/>
</dbReference>
<dbReference type="GO" id="GO:0070006">
    <property type="term" value="F:metalloaminopeptidase activity"/>
    <property type="evidence" value="ECO:0007669"/>
    <property type="project" value="InterPro"/>
</dbReference>
<evidence type="ECO:0000313" key="13">
    <source>
        <dbReference type="Proteomes" id="UP000600139"/>
    </source>
</evidence>
<protein>
    <recommendedName>
        <fullName evidence="4">Xaa-Pro aminopeptidase</fullName>
        <ecNumber evidence="4">3.4.11.9</ecNumber>
    </recommendedName>
</protein>
<comment type="similarity">
    <text evidence="3 10">Belongs to the peptidase M24B family.</text>
</comment>
<keyword evidence="13" id="KW-1185">Reference proteome</keyword>
<name>A0A934R4U8_9BACT</name>
<dbReference type="PANTHER" id="PTHR43226">
    <property type="entry name" value="XAA-PRO AMINOPEPTIDASE 3"/>
    <property type="match status" value="1"/>
</dbReference>
<evidence type="ECO:0000256" key="8">
    <source>
        <dbReference type="ARBA" id="ARBA00023049"/>
    </source>
</evidence>
<dbReference type="SMART" id="SM01011">
    <property type="entry name" value="AMP_N"/>
    <property type="match status" value="1"/>
</dbReference>
<dbReference type="InterPro" id="IPR052433">
    <property type="entry name" value="X-Pro_dipept-like"/>
</dbReference>
<dbReference type="InterPro" id="IPR000994">
    <property type="entry name" value="Pept_M24"/>
</dbReference>
<dbReference type="Pfam" id="PF05195">
    <property type="entry name" value="AMP_N"/>
    <property type="match status" value="1"/>
</dbReference>
<dbReference type="Gene3D" id="3.90.230.10">
    <property type="entry name" value="Creatinase/methionine aminopeptidase superfamily"/>
    <property type="match status" value="1"/>
</dbReference>
<sequence length="431" mass="49025">MRYEPISPAFFIRNRENLRGLLKPNSMVILRANDIYPTNADGTMAFKQNSDLFYLTGVDQEDTTLVLMPDAVDPNEREILFVKETSELIAIWEGEKLNKEQARAATGVERIEWSGSFDGFLHRMVPQVEHIYLATNEHLRASVVVETANARFIKDCQSRYPLHRYERLAPLLHRLRITKDQEEVKQLQRACDITEAGFRRLLGFIKPGVGEWEIEAELLHEFVRRGSRGFAYAPIIGTGKNACVLHYVENDKICQDGDMVLMDVAAEYAGWASDLTRTVPVNGRFTKRQRDVYDSVLRVFHGANGILRPGNTPMEYQKQVIELMERELVHLGLFSAKEAAAQGPDKALVKKYFMHGTSHHLGLDVHDVCPPHEPFAEGMVFTIEPGIYIRGENMGIRLENDVVIGKDGNFDLMRNIPIEAEEIEELMNAGR</sequence>
<evidence type="ECO:0000313" key="12">
    <source>
        <dbReference type="EMBL" id="MBK1818448.1"/>
    </source>
</evidence>
<dbReference type="Pfam" id="PF00557">
    <property type="entry name" value="Peptidase_M24"/>
    <property type="match status" value="1"/>
</dbReference>
<keyword evidence="12" id="KW-0031">Aminopeptidase</keyword>
<organism evidence="12 13">
    <name type="scientific">Luteolibacter yonseiensis</name>
    <dbReference type="NCBI Taxonomy" id="1144680"/>
    <lineage>
        <taxon>Bacteria</taxon>
        <taxon>Pseudomonadati</taxon>
        <taxon>Verrucomicrobiota</taxon>
        <taxon>Verrucomicrobiia</taxon>
        <taxon>Verrucomicrobiales</taxon>
        <taxon>Verrucomicrobiaceae</taxon>
        <taxon>Luteolibacter</taxon>
    </lineage>
</organism>
<evidence type="ECO:0000256" key="7">
    <source>
        <dbReference type="ARBA" id="ARBA00022801"/>
    </source>
</evidence>
<keyword evidence="7" id="KW-0378">Hydrolase</keyword>
<keyword evidence="8" id="KW-0482">Metalloprotease</keyword>
<dbReference type="InterPro" id="IPR036005">
    <property type="entry name" value="Creatinase/aminopeptidase-like"/>
</dbReference>
<dbReference type="AlphaFoldDB" id="A0A934R4U8"/>
<dbReference type="RefSeq" id="WP_200353393.1">
    <property type="nucleotide sequence ID" value="NZ_BAABHZ010000002.1"/>
</dbReference>
<gene>
    <name evidence="12" type="ORF">JIN84_22710</name>
</gene>
<proteinExistence type="inferred from homology"/>
<keyword evidence="6 10" id="KW-0479">Metal-binding</keyword>
<evidence type="ECO:0000256" key="1">
    <source>
        <dbReference type="ARBA" id="ARBA00001424"/>
    </source>
</evidence>
<comment type="caution">
    <text evidence="12">The sequence shown here is derived from an EMBL/GenBank/DDBJ whole genome shotgun (WGS) entry which is preliminary data.</text>
</comment>
<dbReference type="GO" id="GO:0006508">
    <property type="term" value="P:proteolysis"/>
    <property type="evidence" value="ECO:0007669"/>
    <property type="project" value="UniProtKB-KW"/>
</dbReference>
<evidence type="ECO:0000256" key="2">
    <source>
        <dbReference type="ARBA" id="ARBA00001936"/>
    </source>
</evidence>
<evidence type="ECO:0000256" key="3">
    <source>
        <dbReference type="ARBA" id="ARBA00008766"/>
    </source>
</evidence>
<dbReference type="PANTHER" id="PTHR43226:SF4">
    <property type="entry name" value="XAA-PRO AMINOPEPTIDASE 3"/>
    <property type="match status" value="1"/>
</dbReference>
<dbReference type="SUPFAM" id="SSF53092">
    <property type="entry name" value="Creatinase/prolidase N-terminal domain"/>
    <property type="match status" value="1"/>
</dbReference>
<reference evidence="12" key="1">
    <citation type="submission" date="2021-01" db="EMBL/GenBank/DDBJ databases">
        <title>Modified the classification status of verrucomicrobia.</title>
        <authorList>
            <person name="Feng X."/>
        </authorList>
    </citation>
    <scope>NUCLEOTIDE SEQUENCE</scope>
    <source>
        <strain evidence="12">JCM 18052</strain>
    </source>
</reference>
<evidence type="ECO:0000256" key="10">
    <source>
        <dbReference type="RuleBase" id="RU000590"/>
    </source>
</evidence>
<dbReference type="InterPro" id="IPR007865">
    <property type="entry name" value="Aminopep_P_N"/>
</dbReference>
<keyword evidence="5" id="KW-0645">Protease</keyword>